<keyword evidence="4" id="KW-0010">Activator</keyword>
<evidence type="ECO:0000259" key="6">
    <source>
        <dbReference type="PROSITE" id="PS01124"/>
    </source>
</evidence>
<dbReference type="InterPro" id="IPR020449">
    <property type="entry name" value="Tscrpt_reg_AraC-type_HTH"/>
</dbReference>
<dbReference type="SUPFAM" id="SSF46689">
    <property type="entry name" value="Homeodomain-like"/>
    <property type="match status" value="1"/>
</dbReference>
<dbReference type="AlphaFoldDB" id="A0AA50CP66"/>
<dbReference type="PROSITE" id="PS01124">
    <property type="entry name" value="HTH_ARAC_FAMILY_2"/>
    <property type="match status" value="1"/>
</dbReference>
<dbReference type="GO" id="GO:0003700">
    <property type="term" value="F:DNA-binding transcription factor activity"/>
    <property type="evidence" value="ECO:0007669"/>
    <property type="project" value="InterPro"/>
</dbReference>
<evidence type="ECO:0000256" key="1">
    <source>
        <dbReference type="ARBA" id="ARBA00022491"/>
    </source>
</evidence>
<keyword evidence="1" id="KW-0678">Repressor</keyword>
<evidence type="ECO:0000313" key="8">
    <source>
        <dbReference type="Proteomes" id="UP001234585"/>
    </source>
</evidence>
<keyword evidence="3" id="KW-0238">DNA-binding</keyword>
<dbReference type="Pfam" id="PF02311">
    <property type="entry name" value="AraC_binding"/>
    <property type="match status" value="1"/>
</dbReference>
<proteinExistence type="predicted"/>
<dbReference type="EMBL" id="CP132303">
    <property type="protein sequence ID" value="WLR99578.1"/>
    <property type="molecule type" value="Genomic_DNA"/>
</dbReference>
<evidence type="ECO:0000313" key="7">
    <source>
        <dbReference type="EMBL" id="WLR99578.1"/>
    </source>
</evidence>
<gene>
    <name evidence="7" type="ORF">Q9313_22645</name>
</gene>
<dbReference type="SUPFAM" id="SSF51182">
    <property type="entry name" value="RmlC-like cupins"/>
    <property type="match status" value="1"/>
</dbReference>
<dbReference type="InterPro" id="IPR009057">
    <property type="entry name" value="Homeodomain-like_sf"/>
</dbReference>
<dbReference type="Pfam" id="PF12833">
    <property type="entry name" value="HTH_18"/>
    <property type="match status" value="1"/>
</dbReference>
<evidence type="ECO:0000256" key="3">
    <source>
        <dbReference type="ARBA" id="ARBA00023125"/>
    </source>
</evidence>
<keyword evidence="7" id="KW-0614">Plasmid</keyword>
<name>A0AA50CP66_9HYPH</name>
<keyword evidence="2" id="KW-0805">Transcription regulation</keyword>
<dbReference type="PANTHER" id="PTHR11019:SF159">
    <property type="entry name" value="TRANSCRIPTIONAL REGULATOR-RELATED"/>
    <property type="match status" value="1"/>
</dbReference>
<dbReference type="CDD" id="cd06124">
    <property type="entry name" value="cupin_NimR-like_N"/>
    <property type="match status" value="1"/>
</dbReference>
<dbReference type="FunFam" id="1.10.10.60:FF:000132">
    <property type="entry name" value="AraC family transcriptional regulator"/>
    <property type="match status" value="1"/>
</dbReference>
<dbReference type="SMART" id="SM00342">
    <property type="entry name" value="HTH_ARAC"/>
    <property type="match status" value="1"/>
</dbReference>
<sequence length="247" mass="27361">MQSGVNITNEIAVITHDGHRFSGPKHTHEQAQLLYAVSGVVSITTDEGTWVVPPSRAVWLPPGLEHQTSSHAGVQFRSLLIDTSEMHGLPGECVVVEITPLVRELILKLANLAENPASRDRIDAIVRLLLMELSFQSVQPLKLPVPKHPELAQICEQFRNDLTQDLPIEAAASLLHMSRATFMRQFKRETGMSFGHWRQQARMLNALTMLAEGSSILDVAFECGYNSPSAFSAMFRRSLGCSPSAYF</sequence>
<keyword evidence="8" id="KW-1185">Reference proteome</keyword>
<dbReference type="RefSeq" id="WP_306038911.1">
    <property type="nucleotide sequence ID" value="NZ_CP132303.1"/>
</dbReference>
<geneLocation type="plasmid" evidence="7 8">
    <name>unnamed1</name>
</geneLocation>
<accession>A0AA50CP66</accession>
<reference evidence="7 8" key="1">
    <citation type="submission" date="2023-08" db="EMBL/GenBank/DDBJ databases">
        <title>Pathogen: clinical or host-associated sample.</title>
        <authorList>
            <person name="Hergert J."/>
            <person name="Casey R."/>
            <person name="Wagner J."/>
            <person name="Young E.L."/>
            <person name="Oakeson K.F."/>
        </authorList>
    </citation>
    <scope>NUCLEOTIDE SEQUENCE [LARGE SCALE GENOMIC DNA]</scope>
    <source>
        <strain evidence="7 8">1760953</strain>
        <plasmid evidence="7 8">unnamed1</plasmid>
    </source>
</reference>
<feature type="domain" description="HTH araC/xylS-type" evidence="6">
    <location>
        <begin position="152"/>
        <end position="247"/>
    </location>
</feature>
<keyword evidence="5" id="KW-0804">Transcription</keyword>
<dbReference type="PRINTS" id="PR00032">
    <property type="entry name" value="HTHARAC"/>
</dbReference>
<dbReference type="Gene3D" id="2.60.120.10">
    <property type="entry name" value="Jelly Rolls"/>
    <property type="match status" value="1"/>
</dbReference>
<dbReference type="InterPro" id="IPR011051">
    <property type="entry name" value="RmlC_Cupin_sf"/>
</dbReference>
<dbReference type="Proteomes" id="UP001234585">
    <property type="component" value="Plasmid unnamed1"/>
</dbReference>
<dbReference type="GO" id="GO:0043565">
    <property type="term" value="F:sequence-specific DNA binding"/>
    <property type="evidence" value="ECO:0007669"/>
    <property type="project" value="InterPro"/>
</dbReference>
<dbReference type="InterPro" id="IPR018062">
    <property type="entry name" value="HTH_AraC-typ_CS"/>
</dbReference>
<dbReference type="InterPro" id="IPR014710">
    <property type="entry name" value="RmlC-like_jellyroll"/>
</dbReference>
<dbReference type="PANTHER" id="PTHR11019">
    <property type="entry name" value="HTH-TYPE TRANSCRIPTIONAL REGULATOR NIMR"/>
    <property type="match status" value="1"/>
</dbReference>
<evidence type="ECO:0000256" key="4">
    <source>
        <dbReference type="ARBA" id="ARBA00023159"/>
    </source>
</evidence>
<protein>
    <submittedName>
        <fullName evidence="7">Helix-turn-helix transcriptional regulator</fullName>
    </submittedName>
</protein>
<dbReference type="Gene3D" id="1.10.10.60">
    <property type="entry name" value="Homeodomain-like"/>
    <property type="match status" value="2"/>
</dbReference>
<organism evidence="7 8">
    <name type="scientific">Shinella sumterensis</name>
    <dbReference type="NCBI Taxonomy" id="1967501"/>
    <lineage>
        <taxon>Bacteria</taxon>
        <taxon>Pseudomonadati</taxon>
        <taxon>Pseudomonadota</taxon>
        <taxon>Alphaproteobacteria</taxon>
        <taxon>Hyphomicrobiales</taxon>
        <taxon>Rhizobiaceae</taxon>
        <taxon>Shinella</taxon>
    </lineage>
</organism>
<dbReference type="PROSITE" id="PS00041">
    <property type="entry name" value="HTH_ARAC_FAMILY_1"/>
    <property type="match status" value="1"/>
</dbReference>
<dbReference type="InterPro" id="IPR018060">
    <property type="entry name" value="HTH_AraC"/>
</dbReference>
<evidence type="ECO:0000256" key="5">
    <source>
        <dbReference type="ARBA" id="ARBA00023163"/>
    </source>
</evidence>
<evidence type="ECO:0000256" key="2">
    <source>
        <dbReference type="ARBA" id="ARBA00023015"/>
    </source>
</evidence>
<dbReference type="InterPro" id="IPR003313">
    <property type="entry name" value="AraC-bd"/>
</dbReference>